<feature type="domain" description="RNA polymerase sigma factor 70 region 4 type 2" evidence="6">
    <location>
        <begin position="124"/>
        <end position="170"/>
    </location>
</feature>
<evidence type="ECO:0000259" key="5">
    <source>
        <dbReference type="Pfam" id="PF04542"/>
    </source>
</evidence>
<dbReference type="InterPro" id="IPR014284">
    <property type="entry name" value="RNA_pol_sigma-70_dom"/>
</dbReference>
<dbReference type="AlphaFoldDB" id="A0A5C7AKD2"/>
<evidence type="ECO:0000313" key="8">
    <source>
        <dbReference type="Proteomes" id="UP000321734"/>
    </source>
</evidence>
<dbReference type="RefSeq" id="WP_146892296.1">
    <property type="nucleotide sequence ID" value="NZ_VORX01000003.1"/>
</dbReference>
<dbReference type="SUPFAM" id="SSF88659">
    <property type="entry name" value="Sigma3 and sigma4 domains of RNA polymerase sigma factors"/>
    <property type="match status" value="1"/>
</dbReference>
<dbReference type="Gene3D" id="1.10.1740.10">
    <property type="match status" value="1"/>
</dbReference>
<dbReference type="SUPFAM" id="SSF88946">
    <property type="entry name" value="Sigma2 domain of RNA polymerase sigma factors"/>
    <property type="match status" value="1"/>
</dbReference>
<dbReference type="Pfam" id="PF04542">
    <property type="entry name" value="Sigma70_r2"/>
    <property type="match status" value="1"/>
</dbReference>
<keyword evidence="8" id="KW-1185">Reference proteome</keyword>
<dbReference type="InterPro" id="IPR036388">
    <property type="entry name" value="WH-like_DNA-bd_sf"/>
</dbReference>
<feature type="domain" description="RNA polymerase sigma-70 region 2" evidence="5">
    <location>
        <begin position="26"/>
        <end position="88"/>
    </location>
</feature>
<dbReference type="InterPro" id="IPR013324">
    <property type="entry name" value="RNA_pol_sigma_r3/r4-like"/>
</dbReference>
<dbReference type="GO" id="GO:0006352">
    <property type="term" value="P:DNA-templated transcription initiation"/>
    <property type="evidence" value="ECO:0007669"/>
    <property type="project" value="InterPro"/>
</dbReference>
<comment type="caution">
    <text evidence="7">The sequence shown here is derived from an EMBL/GenBank/DDBJ whole genome shotgun (WGS) entry which is preliminary data.</text>
</comment>
<keyword evidence="4" id="KW-0804">Transcription</keyword>
<dbReference type="InterPro" id="IPR007627">
    <property type="entry name" value="RNA_pol_sigma70_r2"/>
</dbReference>
<evidence type="ECO:0000256" key="4">
    <source>
        <dbReference type="ARBA" id="ARBA00023163"/>
    </source>
</evidence>
<reference evidence="7 8" key="1">
    <citation type="submission" date="2019-08" db="EMBL/GenBank/DDBJ databases">
        <title>Genome sequence of Gelidibacter salicanalis IC162T.</title>
        <authorList>
            <person name="Bowman J.P."/>
        </authorList>
    </citation>
    <scope>NUCLEOTIDE SEQUENCE [LARGE SCALE GENOMIC DNA]</scope>
    <source>
        <strain evidence="7 8">IC162</strain>
    </source>
</reference>
<dbReference type="Pfam" id="PF08281">
    <property type="entry name" value="Sigma70_r4_2"/>
    <property type="match status" value="1"/>
</dbReference>
<evidence type="ECO:0000256" key="2">
    <source>
        <dbReference type="ARBA" id="ARBA00023015"/>
    </source>
</evidence>
<dbReference type="PANTHER" id="PTHR43133:SF46">
    <property type="entry name" value="RNA POLYMERASE SIGMA-70 FACTOR ECF SUBFAMILY"/>
    <property type="match status" value="1"/>
</dbReference>
<evidence type="ECO:0000259" key="6">
    <source>
        <dbReference type="Pfam" id="PF08281"/>
    </source>
</evidence>
<accession>A0A5C7AKD2</accession>
<organism evidence="7 8">
    <name type="scientific">Gelidibacter salicanalis</name>
    <dbReference type="NCBI Taxonomy" id="291193"/>
    <lineage>
        <taxon>Bacteria</taxon>
        <taxon>Pseudomonadati</taxon>
        <taxon>Bacteroidota</taxon>
        <taxon>Flavobacteriia</taxon>
        <taxon>Flavobacteriales</taxon>
        <taxon>Flavobacteriaceae</taxon>
        <taxon>Gelidibacter</taxon>
    </lineage>
</organism>
<keyword evidence="2" id="KW-0805">Transcription regulation</keyword>
<dbReference type="GO" id="GO:0016987">
    <property type="term" value="F:sigma factor activity"/>
    <property type="evidence" value="ECO:0007669"/>
    <property type="project" value="UniProtKB-KW"/>
</dbReference>
<dbReference type="InterPro" id="IPR013249">
    <property type="entry name" value="RNA_pol_sigma70_r4_t2"/>
</dbReference>
<dbReference type="EMBL" id="VORX01000003">
    <property type="protein sequence ID" value="TXE08384.1"/>
    <property type="molecule type" value="Genomic_DNA"/>
</dbReference>
<dbReference type="InterPro" id="IPR039425">
    <property type="entry name" value="RNA_pol_sigma-70-like"/>
</dbReference>
<proteinExistence type="inferred from homology"/>
<protein>
    <submittedName>
        <fullName evidence="7">Sigma-70 family RNA polymerase sigma factor</fullName>
    </submittedName>
</protein>
<dbReference type="PANTHER" id="PTHR43133">
    <property type="entry name" value="RNA POLYMERASE ECF-TYPE SIGMA FACTO"/>
    <property type="match status" value="1"/>
</dbReference>
<dbReference type="OrthoDB" id="665981at2"/>
<evidence type="ECO:0000256" key="1">
    <source>
        <dbReference type="ARBA" id="ARBA00010641"/>
    </source>
</evidence>
<dbReference type="Proteomes" id="UP000321734">
    <property type="component" value="Unassembled WGS sequence"/>
</dbReference>
<comment type="similarity">
    <text evidence="1">Belongs to the sigma-70 factor family. ECF subfamily.</text>
</comment>
<name>A0A5C7AKD2_9FLAO</name>
<evidence type="ECO:0000313" key="7">
    <source>
        <dbReference type="EMBL" id="TXE08384.1"/>
    </source>
</evidence>
<dbReference type="InterPro" id="IPR013325">
    <property type="entry name" value="RNA_pol_sigma_r2"/>
</dbReference>
<sequence>MNQKFENSTYFIESLKAGDEEAYSYLVDKFDKRLFVYALSLVKDIALAQDIVQNVFLNVWIYREKLNSDSSIQNFLYTSTYNNFTKLYWKNKSTKNLKEKYAQALNEVVEETDEEAIKKLMIIVTEEIDNLPRKCKEVFLLSKTDGLSNIEISEYLNISLKTVESHITKAYTIIRERIDDKTHFVLFLLFKQIL</sequence>
<dbReference type="GO" id="GO:0003677">
    <property type="term" value="F:DNA binding"/>
    <property type="evidence" value="ECO:0007669"/>
    <property type="project" value="InterPro"/>
</dbReference>
<dbReference type="NCBIfam" id="TIGR02937">
    <property type="entry name" value="sigma70-ECF"/>
    <property type="match status" value="1"/>
</dbReference>
<dbReference type="Gene3D" id="1.10.10.10">
    <property type="entry name" value="Winged helix-like DNA-binding domain superfamily/Winged helix DNA-binding domain"/>
    <property type="match status" value="1"/>
</dbReference>
<evidence type="ECO:0000256" key="3">
    <source>
        <dbReference type="ARBA" id="ARBA00023082"/>
    </source>
</evidence>
<keyword evidence="3" id="KW-0731">Sigma factor</keyword>
<gene>
    <name evidence="7" type="ORF">ES711_07700</name>
</gene>